<evidence type="ECO:0000313" key="2">
    <source>
        <dbReference type="EMBL" id="ERL10499.1"/>
    </source>
</evidence>
<keyword evidence="3" id="KW-1185">Reference proteome</keyword>
<feature type="transmembrane region" description="Helical" evidence="1">
    <location>
        <begin position="32"/>
        <end position="53"/>
    </location>
</feature>
<dbReference type="PANTHER" id="PTHR32251:SF15">
    <property type="entry name" value="3-OXO-5-ALPHA-STEROID 4-DEHYDROGENASE (DUF1295)"/>
    <property type="match status" value="1"/>
</dbReference>
<name>U2TBT0_9ACTN</name>
<feature type="transmembrane region" description="Helical" evidence="1">
    <location>
        <begin position="107"/>
        <end position="126"/>
    </location>
</feature>
<dbReference type="GO" id="GO:0016020">
    <property type="term" value="C:membrane"/>
    <property type="evidence" value="ECO:0007669"/>
    <property type="project" value="TreeGrafter"/>
</dbReference>
<dbReference type="PATRIC" id="fig|1125712.3.peg.251"/>
<sequence length="270" mass="28910">MERSGGLMGVATLVILSLVVSSIGFHRFVWFISLGYGLSIAAGCMLLLAWFHASLGPASVLMCLLLMAYGPRLAIYLLVRERRSAAYRHVAATQVNDGSDLGLPIQMVIWVACAVMCACQASPVLSRLQAGSPADAPSLVGLALMCGGIVLESIADLQKSVQKRTRPGRFCDRGLYSFVRCPNYLGEVLMWTGVFVSGAAVYADVSQWACALVGYVAIVYVMFGGARRLELRQGRSYGGDPACQAYVRSTPILLPFVPLYSVRGATGLKG</sequence>
<feature type="transmembrane region" description="Helical" evidence="1">
    <location>
        <begin position="178"/>
        <end position="199"/>
    </location>
</feature>
<dbReference type="Proteomes" id="UP000016638">
    <property type="component" value="Unassembled WGS sequence"/>
</dbReference>
<reference evidence="2 3" key="1">
    <citation type="submission" date="2013-08" db="EMBL/GenBank/DDBJ databases">
        <authorList>
            <person name="Durkin A.S."/>
            <person name="Haft D.R."/>
            <person name="McCorrison J."/>
            <person name="Torralba M."/>
            <person name="Gillis M."/>
            <person name="Haft D.H."/>
            <person name="Methe B."/>
            <person name="Sutton G."/>
            <person name="Nelson K.E."/>
        </authorList>
    </citation>
    <scope>NUCLEOTIDE SEQUENCE [LARGE SCALE GENOMIC DNA]</scope>
    <source>
        <strain evidence="2 3">F0195</strain>
    </source>
</reference>
<evidence type="ECO:0000256" key="1">
    <source>
        <dbReference type="SAM" id="Phobius"/>
    </source>
</evidence>
<proteinExistence type="predicted"/>
<dbReference type="EMBL" id="AWEZ01000008">
    <property type="protein sequence ID" value="ERL10499.1"/>
    <property type="molecule type" value="Genomic_DNA"/>
</dbReference>
<protein>
    <submittedName>
        <fullName evidence="2">PF06966 family protein</fullName>
    </submittedName>
</protein>
<keyword evidence="1" id="KW-0812">Transmembrane</keyword>
<gene>
    <name evidence="2" type="ORF">HMPREF1316_2048</name>
</gene>
<dbReference type="STRING" id="1125712.HMPREF1316_2048"/>
<keyword evidence="1" id="KW-1133">Transmembrane helix</keyword>
<feature type="transmembrane region" description="Helical" evidence="1">
    <location>
        <begin position="138"/>
        <end position="157"/>
    </location>
</feature>
<accession>U2TBT0</accession>
<feature type="transmembrane region" description="Helical" evidence="1">
    <location>
        <begin position="6"/>
        <end position="25"/>
    </location>
</feature>
<dbReference type="Pfam" id="PF06966">
    <property type="entry name" value="DUF1295"/>
    <property type="match status" value="1"/>
</dbReference>
<dbReference type="PANTHER" id="PTHR32251">
    <property type="entry name" value="3-OXO-5-ALPHA-STEROID 4-DEHYDROGENASE"/>
    <property type="match status" value="1"/>
</dbReference>
<evidence type="ECO:0000313" key="3">
    <source>
        <dbReference type="Proteomes" id="UP000016638"/>
    </source>
</evidence>
<dbReference type="InterPro" id="IPR010721">
    <property type="entry name" value="UstE-like"/>
</dbReference>
<dbReference type="PROSITE" id="PS50244">
    <property type="entry name" value="S5A_REDUCTASE"/>
    <property type="match status" value="1"/>
</dbReference>
<organism evidence="2 3">
    <name type="scientific">Olsenella profusa F0195</name>
    <dbReference type="NCBI Taxonomy" id="1125712"/>
    <lineage>
        <taxon>Bacteria</taxon>
        <taxon>Bacillati</taxon>
        <taxon>Actinomycetota</taxon>
        <taxon>Coriobacteriia</taxon>
        <taxon>Coriobacteriales</taxon>
        <taxon>Atopobiaceae</taxon>
        <taxon>Olsenella</taxon>
    </lineage>
</organism>
<feature type="transmembrane region" description="Helical" evidence="1">
    <location>
        <begin position="59"/>
        <end position="79"/>
    </location>
</feature>
<comment type="caution">
    <text evidence="2">The sequence shown here is derived from an EMBL/GenBank/DDBJ whole genome shotgun (WGS) entry which is preliminary data.</text>
</comment>
<keyword evidence="1" id="KW-0472">Membrane</keyword>
<dbReference type="AlphaFoldDB" id="U2TBT0"/>
<feature type="transmembrane region" description="Helical" evidence="1">
    <location>
        <begin position="205"/>
        <end position="226"/>
    </location>
</feature>
<dbReference type="eggNOG" id="COG3752">
    <property type="taxonomic scope" value="Bacteria"/>
</dbReference>
<dbReference type="Gene3D" id="1.20.120.1630">
    <property type="match status" value="1"/>
</dbReference>